<dbReference type="EMBL" id="JAAAHY010002259">
    <property type="protein sequence ID" value="KAF9944921.1"/>
    <property type="molecule type" value="Genomic_DNA"/>
</dbReference>
<keyword evidence="14" id="KW-0131">Cell cycle</keyword>
<keyword evidence="11" id="KW-0995">Kinetochore</keyword>
<evidence type="ECO:0000256" key="10">
    <source>
        <dbReference type="ARBA" id="ARBA00022776"/>
    </source>
</evidence>
<evidence type="ECO:0000256" key="7">
    <source>
        <dbReference type="ARBA" id="ARBA00022490"/>
    </source>
</evidence>
<evidence type="ECO:0000256" key="6">
    <source>
        <dbReference type="ARBA" id="ARBA00022454"/>
    </source>
</evidence>
<organism evidence="17 18">
    <name type="scientific">Mortierella alpina</name>
    <name type="common">Oleaginous fungus</name>
    <name type="synonym">Mortierella renispora</name>
    <dbReference type="NCBI Taxonomy" id="64518"/>
    <lineage>
        <taxon>Eukaryota</taxon>
        <taxon>Fungi</taxon>
        <taxon>Fungi incertae sedis</taxon>
        <taxon>Mucoromycota</taxon>
        <taxon>Mortierellomycotina</taxon>
        <taxon>Mortierellomycetes</taxon>
        <taxon>Mortierellales</taxon>
        <taxon>Mortierellaceae</taxon>
        <taxon>Mortierella</taxon>
    </lineage>
</organism>
<dbReference type="InterPro" id="IPR013963">
    <property type="entry name" value="DASH_Dad2"/>
</dbReference>
<proteinExistence type="inferred from homology"/>
<gene>
    <name evidence="17" type="ORF">BGZ70_004211</name>
</gene>
<keyword evidence="8" id="KW-0132">Cell division</keyword>
<name>A0A9P6LVC0_MORAP</name>
<keyword evidence="9" id="KW-0493">Microtubule</keyword>
<dbReference type="GO" id="GO:0000278">
    <property type="term" value="P:mitotic cell cycle"/>
    <property type="evidence" value="ECO:0007669"/>
    <property type="project" value="InterPro"/>
</dbReference>
<dbReference type="PANTHER" id="PTHR28036">
    <property type="entry name" value="DASH COMPLEX SUBUNIT DAD2"/>
    <property type="match status" value="1"/>
</dbReference>
<dbReference type="GO" id="GO:0008608">
    <property type="term" value="P:attachment of spindle microtubules to kinetochore"/>
    <property type="evidence" value="ECO:0007669"/>
    <property type="project" value="TreeGrafter"/>
</dbReference>
<evidence type="ECO:0000256" key="9">
    <source>
        <dbReference type="ARBA" id="ARBA00022701"/>
    </source>
</evidence>
<sequence>MSTAAPSPQLLQRVAEKKQELEHLLVLRQLANHLETHFDGLSEKFDGLTQGNQAVSKVLGNWADVVRTIDLTENYASQELEEDQERSSLVRIPTA</sequence>
<keyword evidence="10" id="KW-0498">Mitosis</keyword>
<dbReference type="GO" id="GO:0005874">
    <property type="term" value="C:microtubule"/>
    <property type="evidence" value="ECO:0007669"/>
    <property type="project" value="UniProtKB-KW"/>
</dbReference>
<evidence type="ECO:0000256" key="2">
    <source>
        <dbReference type="ARBA" id="ARBA00004186"/>
    </source>
</evidence>
<dbReference type="GO" id="GO:0042729">
    <property type="term" value="C:DASH complex"/>
    <property type="evidence" value="ECO:0007669"/>
    <property type="project" value="InterPro"/>
</dbReference>
<evidence type="ECO:0000256" key="3">
    <source>
        <dbReference type="ARBA" id="ARBA00004629"/>
    </source>
</evidence>
<keyword evidence="13" id="KW-0539">Nucleus</keyword>
<reference evidence="17" key="1">
    <citation type="journal article" date="2020" name="Fungal Divers.">
        <title>Resolving the Mortierellaceae phylogeny through synthesis of multi-gene phylogenetics and phylogenomics.</title>
        <authorList>
            <person name="Vandepol N."/>
            <person name="Liber J."/>
            <person name="Desiro A."/>
            <person name="Na H."/>
            <person name="Kennedy M."/>
            <person name="Barry K."/>
            <person name="Grigoriev I.V."/>
            <person name="Miller A.N."/>
            <person name="O'Donnell K."/>
            <person name="Stajich J.E."/>
            <person name="Bonito G."/>
        </authorList>
    </citation>
    <scope>NUCLEOTIDE SEQUENCE</scope>
    <source>
        <strain evidence="17">CK1249</strain>
    </source>
</reference>
<comment type="subcellular location">
    <subcellularLocation>
        <location evidence="3">Chromosome</location>
        <location evidence="3">Centromere</location>
        <location evidence="3">Kinetochore</location>
    </subcellularLocation>
    <subcellularLocation>
        <location evidence="2">Cytoplasm</location>
        <location evidence="2">Cytoskeleton</location>
        <location evidence="2">Spindle</location>
    </subcellularLocation>
    <subcellularLocation>
        <location evidence="1">Nucleus</location>
    </subcellularLocation>
</comment>
<evidence type="ECO:0000256" key="4">
    <source>
        <dbReference type="ARBA" id="ARBA00005501"/>
    </source>
</evidence>
<dbReference type="Proteomes" id="UP000738359">
    <property type="component" value="Unassembled WGS sequence"/>
</dbReference>
<evidence type="ECO:0000313" key="17">
    <source>
        <dbReference type="EMBL" id="KAF9944921.1"/>
    </source>
</evidence>
<evidence type="ECO:0000313" key="18">
    <source>
        <dbReference type="Proteomes" id="UP000738359"/>
    </source>
</evidence>
<dbReference type="AlphaFoldDB" id="A0A9P6LVC0"/>
<dbReference type="GO" id="GO:0051301">
    <property type="term" value="P:cell division"/>
    <property type="evidence" value="ECO:0007669"/>
    <property type="project" value="UniProtKB-KW"/>
</dbReference>
<evidence type="ECO:0000256" key="11">
    <source>
        <dbReference type="ARBA" id="ARBA00022838"/>
    </source>
</evidence>
<dbReference type="Pfam" id="PF08654">
    <property type="entry name" value="DASH_Dad2"/>
    <property type="match status" value="1"/>
</dbReference>
<keyword evidence="15" id="KW-0137">Centromere</keyword>
<dbReference type="GO" id="GO:1990023">
    <property type="term" value="C:mitotic spindle midzone"/>
    <property type="evidence" value="ECO:0007669"/>
    <property type="project" value="TreeGrafter"/>
</dbReference>
<evidence type="ECO:0000256" key="5">
    <source>
        <dbReference type="ARBA" id="ARBA00020260"/>
    </source>
</evidence>
<comment type="similarity">
    <text evidence="4">Belongs to the DASH complex DAD2 family.</text>
</comment>
<comment type="caution">
    <text evidence="17">The sequence shown here is derived from an EMBL/GenBank/DDBJ whole genome shotgun (WGS) entry which is preliminary data.</text>
</comment>
<keyword evidence="6" id="KW-0158">Chromosome</keyword>
<keyword evidence="7" id="KW-0963">Cytoplasm</keyword>
<evidence type="ECO:0000256" key="16">
    <source>
        <dbReference type="ARBA" id="ARBA00030568"/>
    </source>
</evidence>
<keyword evidence="18" id="KW-1185">Reference proteome</keyword>
<dbReference type="PANTHER" id="PTHR28036:SF1">
    <property type="entry name" value="DASH COMPLEX SUBUNIT DAD2"/>
    <property type="match status" value="1"/>
</dbReference>
<evidence type="ECO:0000256" key="14">
    <source>
        <dbReference type="ARBA" id="ARBA00023306"/>
    </source>
</evidence>
<evidence type="ECO:0000256" key="12">
    <source>
        <dbReference type="ARBA" id="ARBA00023212"/>
    </source>
</evidence>
<evidence type="ECO:0000256" key="13">
    <source>
        <dbReference type="ARBA" id="ARBA00023242"/>
    </source>
</evidence>
<protein>
    <recommendedName>
        <fullName evidence="5">DASH complex subunit DAD2</fullName>
    </recommendedName>
    <alternativeName>
        <fullName evidence="16">Outer kinetochore protein DAD2</fullName>
    </alternativeName>
</protein>
<keyword evidence="12" id="KW-0206">Cytoskeleton</keyword>
<accession>A0A9P6LVC0</accession>
<evidence type="ECO:0000256" key="1">
    <source>
        <dbReference type="ARBA" id="ARBA00004123"/>
    </source>
</evidence>
<evidence type="ECO:0000256" key="15">
    <source>
        <dbReference type="ARBA" id="ARBA00023328"/>
    </source>
</evidence>
<dbReference type="GO" id="GO:0044732">
    <property type="term" value="C:mitotic spindle pole body"/>
    <property type="evidence" value="ECO:0007669"/>
    <property type="project" value="TreeGrafter"/>
</dbReference>
<dbReference type="OrthoDB" id="3230169at2759"/>
<evidence type="ECO:0000256" key="8">
    <source>
        <dbReference type="ARBA" id="ARBA00022618"/>
    </source>
</evidence>